<proteinExistence type="predicted"/>
<accession>A0ABZ1ST19</accession>
<evidence type="ECO:0008006" key="3">
    <source>
        <dbReference type="Google" id="ProtNLM"/>
    </source>
</evidence>
<evidence type="ECO:0000313" key="2">
    <source>
        <dbReference type="Proteomes" id="UP001432011"/>
    </source>
</evidence>
<protein>
    <recommendedName>
        <fullName evidence="3">PD-(D/E)XK nuclease family protein</fullName>
    </recommendedName>
</protein>
<dbReference type="EMBL" id="CP108085">
    <property type="protein sequence ID" value="WUP76146.1"/>
    <property type="molecule type" value="Genomic_DNA"/>
</dbReference>
<evidence type="ECO:0000313" key="1">
    <source>
        <dbReference type="EMBL" id="WUP76146.1"/>
    </source>
</evidence>
<dbReference type="RefSeq" id="WP_147945397.1">
    <property type="nucleotide sequence ID" value="NZ_CP108085.1"/>
</dbReference>
<name>A0ABZ1ST19_9ACTN</name>
<organism evidence="1 2">
    <name type="scientific">Microbispora hainanensis</name>
    <dbReference type="NCBI Taxonomy" id="568844"/>
    <lineage>
        <taxon>Bacteria</taxon>
        <taxon>Bacillati</taxon>
        <taxon>Actinomycetota</taxon>
        <taxon>Actinomycetes</taxon>
        <taxon>Streptosporangiales</taxon>
        <taxon>Streptosporangiaceae</taxon>
        <taxon>Microbispora</taxon>
    </lineage>
</organism>
<dbReference type="Proteomes" id="UP001432011">
    <property type="component" value="Chromosome"/>
</dbReference>
<gene>
    <name evidence="1" type="ORF">OG913_03730</name>
</gene>
<reference evidence="1" key="1">
    <citation type="submission" date="2022-10" db="EMBL/GenBank/DDBJ databases">
        <title>The complete genomes of actinobacterial strains from the NBC collection.</title>
        <authorList>
            <person name="Joergensen T.S."/>
            <person name="Alvarez Arevalo M."/>
            <person name="Sterndorff E.B."/>
            <person name="Faurdal D."/>
            <person name="Vuksanovic O."/>
            <person name="Mourched A.-S."/>
            <person name="Charusanti P."/>
            <person name="Shaw S."/>
            <person name="Blin K."/>
            <person name="Weber T."/>
        </authorList>
    </citation>
    <scope>NUCLEOTIDE SEQUENCE</scope>
    <source>
        <strain evidence="1">NBC_00254</strain>
    </source>
</reference>
<sequence length="312" mass="34984">MAIEDPLRLLGRLRLGREEYCQRLLTMLILGGPYPRWNTPNTPSDRGARFLLELDALSFGTGAWEVRPQFVDEFDLPRRHDDEQGGAPDYAMLWPERLWMIELKTETASHRRGQLSGYLDLAEHHHPARRIDLTYLTPPMPHTPPAAQARTRFNHLTWAQVTPLITAVWGNGDDAERRVVELLLAALDSIGTDWSTWRTARLQVVPGTELEAPVADTQPTADPFKEAMALVDATARDGRQRALSHAVTDLQDLQELRLSLRQAICASPGPSPIHHVLPWIWNATTSGGTALTAAGAETGYELRLSRYRKPIC</sequence>
<keyword evidence="2" id="KW-1185">Reference proteome</keyword>